<feature type="compositionally biased region" description="Basic residues" evidence="1">
    <location>
        <begin position="520"/>
        <end position="534"/>
    </location>
</feature>
<feature type="region of interest" description="Disordered" evidence="1">
    <location>
        <begin position="748"/>
        <end position="839"/>
    </location>
</feature>
<dbReference type="GO" id="GO:0010073">
    <property type="term" value="P:meristem maintenance"/>
    <property type="evidence" value="ECO:0007669"/>
    <property type="project" value="InterPro"/>
</dbReference>
<evidence type="ECO:0000256" key="1">
    <source>
        <dbReference type="SAM" id="MobiDB-lite"/>
    </source>
</evidence>
<organism evidence="3 4">
    <name type="scientific">Linum tenue</name>
    <dbReference type="NCBI Taxonomy" id="586396"/>
    <lineage>
        <taxon>Eukaryota</taxon>
        <taxon>Viridiplantae</taxon>
        <taxon>Streptophyta</taxon>
        <taxon>Embryophyta</taxon>
        <taxon>Tracheophyta</taxon>
        <taxon>Spermatophyta</taxon>
        <taxon>Magnoliopsida</taxon>
        <taxon>eudicotyledons</taxon>
        <taxon>Gunneridae</taxon>
        <taxon>Pentapetalae</taxon>
        <taxon>rosids</taxon>
        <taxon>fabids</taxon>
        <taxon>Malpighiales</taxon>
        <taxon>Linaceae</taxon>
        <taxon>Linum</taxon>
    </lineage>
</organism>
<name>A0AAV0HFT4_9ROSI</name>
<evidence type="ECO:0000313" key="3">
    <source>
        <dbReference type="EMBL" id="CAI0383833.1"/>
    </source>
</evidence>
<accession>A0AAV0HFT4</accession>
<protein>
    <recommendedName>
        <fullName evidence="2">Aminotransferase-like plant mobile domain-containing protein</fullName>
    </recommendedName>
</protein>
<keyword evidence="4" id="KW-1185">Reference proteome</keyword>
<feature type="compositionally biased region" description="Basic and acidic residues" evidence="1">
    <location>
        <begin position="797"/>
        <end position="807"/>
    </location>
</feature>
<feature type="compositionally biased region" description="Acidic residues" evidence="1">
    <location>
        <begin position="538"/>
        <end position="550"/>
    </location>
</feature>
<feature type="domain" description="Aminotransferase-like plant mobile" evidence="2">
    <location>
        <begin position="59"/>
        <end position="410"/>
    </location>
</feature>
<proteinExistence type="predicted"/>
<reference evidence="3" key="1">
    <citation type="submission" date="2022-08" db="EMBL/GenBank/DDBJ databases">
        <authorList>
            <person name="Gutierrez-Valencia J."/>
        </authorList>
    </citation>
    <scope>NUCLEOTIDE SEQUENCE</scope>
</reference>
<dbReference type="InterPro" id="IPR044824">
    <property type="entry name" value="MAIN-like"/>
</dbReference>
<dbReference type="PANTHER" id="PTHR46033">
    <property type="entry name" value="PROTEIN MAIN-LIKE 2"/>
    <property type="match status" value="1"/>
</dbReference>
<gene>
    <name evidence="3" type="ORF">LITE_LOCUS4166</name>
</gene>
<evidence type="ECO:0000313" key="4">
    <source>
        <dbReference type="Proteomes" id="UP001154282"/>
    </source>
</evidence>
<feature type="compositionally biased region" description="Polar residues" evidence="1">
    <location>
        <begin position="830"/>
        <end position="839"/>
    </location>
</feature>
<dbReference type="AlphaFoldDB" id="A0AAV0HFT4"/>
<feature type="region of interest" description="Disordered" evidence="1">
    <location>
        <begin position="520"/>
        <end position="553"/>
    </location>
</feature>
<dbReference type="Pfam" id="PF10536">
    <property type="entry name" value="PMD"/>
    <property type="match status" value="1"/>
</dbReference>
<dbReference type="Proteomes" id="UP001154282">
    <property type="component" value="Unassembled WGS sequence"/>
</dbReference>
<comment type="caution">
    <text evidence="3">The sequence shown here is derived from an EMBL/GenBank/DDBJ whole genome shotgun (WGS) entry which is preliminary data.</text>
</comment>
<dbReference type="PANTHER" id="PTHR46033:SF1">
    <property type="entry name" value="PROTEIN MAIN-LIKE 2"/>
    <property type="match status" value="1"/>
</dbReference>
<sequence>MDVSPGPVDVSVLYEQDKHVSAAVWEGQERGALRCHEHTSKLGEWSLTPRQIELVEKSGFGFLRKIPAISLDNPLISALVERWRKETNTFHFTVGEMTVTLQDVALLLGLAIDGKPVIGITHTTCAAVCEKLLGKAPDSNYASGGMVKLSWLKEYFSHCTKDSPKEEVEQCTRAYLLYLVGSTIFSTTTGNKVPVMYLPLFDNFEECGTYAWGAAALAFLYRALGNACVKSQSTICGCLTLLQCWSYFHLDIGRPKLNRDPIHDSFPFVLKWKGKQSGPTTNRDVVFYRKALDSLKPTDVNWLPYKDMDTTGIPEPIKDTLILGRSKTMLICFDKAERHLPDRCLRQYGMFQPVPEDVPRWVRKSRGVDGGVDLSGKMESELNEWASRHLHIVEGSDAIMDDETVYMEWYLRITRKVVGRPISLSTEFQRTSKARFYVEAERWLEKKSVKAQSKNIAGLREIAYLADSFSTKGLDGQQFESISRIRYIAQDCLRDQSGNPASTAVAVDITPVELGKRIRGKERVRRKGSGKRRRKDELVEEYQEGSEDEPSQFYGGVVEVDPLHGIPTVSAMDVDAHILSHFSGDGENAEILYDGQLFDGTSDFKEPRNTDGLTNHVINHKLDIPTEKLNDEVSDSQLFDGATESDNLNNEIHDAVDEVGVPKLINACIVSSDEQLPHATAGMTSVSKPLDVSNEMELADTITAVNDGEKLAAEETSLDTESQLPNAAEVAGELQLTRDAEILHPSHVKTEMDHSQASDPTNGGEKVENSHIYECPHLSDSKGENGSQNNTSEDEKDSQRPDEDRNESTLPHIADVIDPATTKSAADDVPTSSPGTVAT</sequence>
<evidence type="ECO:0000259" key="2">
    <source>
        <dbReference type="Pfam" id="PF10536"/>
    </source>
</evidence>
<dbReference type="EMBL" id="CAMGYJ010000002">
    <property type="protein sequence ID" value="CAI0383833.1"/>
    <property type="molecule type" value="Genomic_DNA"/>
</dbReference>
<dbReference type="InterPro" id="IPR019557">
    <property type="entry name" value="AminoTfrase-like_pln_mobile"/>
</dbReference>